<evidence type="ECO:0000256" key="1">
    <source>
        <dbReference type="SAM" id="MobiDB-lite"/>
    </source>
</evidence>
<comment type="caution">
    <text evidence="2">The sequence shown here is derived from an EMBL/GenBank/DDBJ whole genome shotgun (WGS) entry which is preliminary data.</text>
</comment>
<feature type="compositionally biased region" description="Basic residues" evidence="1">
    <location>
        <begin position="46"/>
        <end position="62"/>
    </location>
</feature>
<name>A0ABS9VVJ1_9BIFI</name>
<keyword evidence="3" id="KW-1185">Reference proteome</keyword>
<dbReference type="Proteomes" id="UP000710815">
    <property type="component" value="Unassembled WGS sequence"/>
</dbReference>
<dbReference type="EMBL" id="JAFEJT020000027">
    <property type="protein sequence ID" value="MCH9276115.1"/>
    <property type="molecule type" value="Genomic_DNA"/>
</dbReference>
<organism evidence="2 3">
    <name type="scientific">Bifidobacterium amazonense</name>
    <dbReference type="NCBI Taxonomy" id="2809027"/>
    <lineage>
        <taxon>Bacteria</taxon>
        <taxon>Bacillati</taxon>
        <taxon>Actinomycetota</taxon>
        <taxon>Actinomycetes</taxon>
        <taxon>Bifidobacteriales</taxon>
        <taxon>Bifidobacteriaceae</taxon>
        <taxon>Bifidobacterium</taxon>
    </lineage>
</organism>
<dbReference type="RefSeq" id="WP_241513816.1">
    <property type="nucleotide sequence ID" value="NZ_JAFEJT020000027.1"/>
</dbReference>
<reference evidence="2 3" key="2">
    <citation type="journal article" date="2021" name="Syst. Appl. Microbiol.">
        <title>Phylogenetic classification of ten novel species belonging to the genus Bifidobacterium comprising B. phasiani sp. nov., B. pongonis sp. nov., B. saguinibicoloris sp. nov., B. colobi sp. nov., B. simiiventris sp. nov., B. santillanense sp. nov., B. miconis sp. nov., B. amazonense sp. nov., B. pluvialisilvae sp. nov., and B. miconisargentati sp. nov.</title>
        <authorList>
            <person name="Lugli G.A."/>
            <person name="Calvete-Torre I."/>
            <person name="Alessandri G."/>
            <person name="Milani C."/>
            <person name="Turroni F."/>
            <person name="Laiolo P."/>
            <person name="Ossiprandi M.C."/>
            <person name="Margolles A."/>
            <person name="Ruiz L."/>
            <person name="Ventura M."/>
        </authorList>
    </citation>
    <scope>NUCLEOTIDE SEQUENCE [LARGE SCALE GENOMIC DNA]</scope>
    <source>
        <strain evidence="2 3">MA1</strain>
    </source>
</reference>
<evidence type="ECO:0000313" key="3">
    <source>
        <dbReference type="Proteomes" id="UP000710815"/>
    </source>
</evidence>
<accession>A0ABS9VVJ1</accession>
<feature type="region of interest" description="Disordered" evidence="1">
    <location>
        <begin position="40"/>
        <end position="62"/>
    </location>
</feature>
<reference evidence="2 3" key="1">
    <citation type="journal article" date="2021" name="Environ. Microbiol.">
        <title>Genetic insights into the dark matter of the mammalian gut microbiota through targeted genome reconstruction.</title>
        <authorList>
            <person name="Lugli G.A."/>
            <person name="Alessandri G."/>
            <person name="Milani C."/>
            <person name="Viappiani A."/>
            <person name="Fontana F."/>
            <person name="Tarracchini C."/>
            <person name="Mancabelli L."/>
            <person name="Argentini C."/>
            <person name="Ruiz L."/>
            <person name="Margolles A."/>
            <person name="van Sinderen D."/>
            <person name="Turroni F."/>
            <person name="Ventura M."/>
        </authorList>
    </citation>
    <scope>NUCLEOTIDE SEQUENCE [LARGE SCALE GENOMIC DNA]</scope>
    <source>
        <strain evidence="2 3">MA1</strain>
    </source>
</reference>
<evidence type="ECO:0000313" key="2">
    <source>
        <dbReference type="EMBL" id="MCH9276115.1"/>
    </source>
</evidence>
<proteinExistence type="predicted"/>
<gene>
    <name evidence="2" type="ORF">JS533_007505</name>
</gene>
<sequence length="62" mass="7609">MSPELAEYIALARAGQAPMSPAERRAIYNHRKYLEIKARDPEYYTRRRREERRQRRKAQHHE</sequence>
<protein>
    <submittedName>
        <fullName evidence="2">Uncharacterized protein</fullName>
    </submittedName>
</protein>